<dbReference type="EMBL" id="BAAAQN010000095">
    <property type="protein sequence ID" value="GAA2064252.1"/>
    <property type="molecule type" value="Genomic_DNA"/>
</dbReference>
<dbReference type="InterPro" id="IPR027417">
    <property type="entry name" value="P-loop_NTPase"/>
</dbReference>
<dbReference type="InterPro" id="IPR050534">
    <property type="entry name" value="Coronavir_polyprotein_1ab"/>
</dbReference>
<evidence type="ECO:0000256" key="1">
    <source>
        <dbReference type="ARBA" id="ARBA00022741"/>
    </source>
</evidence>
<dbReference type="Gene3D" id="3.40.50.300">
    <property type="entry name" value="P-loop containing nucleotide triphosphate hydrolases"/>
    <property type="match status" value="3"/>
</dbReference>
<proteinExistence type="predicted"/>
<organism evidence="7 8">
    <name type="scientific">Catenulispora yoronensis</name>
    <dbReference type="NCBI Taxonomy" id="450799"/>
    <lineage>
        <taxon>Bacteria</taxon>
        <taxon>Bacillati</taxon>
        <taxon>Actinomycetota</taxon>
        <taxon>Actinomycetes</taxon>
        <taxon>Catenulisporales</taxon>
        <taxon>Catenulisporaceae</taxon>
        <taxon>Catenulispora</taxon>
    </lineage>
</organism>
<feature type="compositionally biased region" description="Gly residues" evidence="5">
    <location>
        <begin position="267"/>
        <end position="283"/>
    </location>
</feature>
<evidence type="ECO:0000313" key="8">
    <source>
        <dbReference type="Proteomes" id="UP001500751"/>
    </source>
</evidence>
<dbReference type="Pfam" id="PF13087">
    <property type="entry name" value="AAA_12"/>
    <property type="match status" value="1"/>
</dbReference>
<evidence type="ECO:0000256" key="2">
    <source>
        <dbReference type="ARBA" id="ARBA00022801"/>
    </source>
</evidence>
<reference evidence="8" key="1">
    <citation type="journal article" date="2019" name="Int. J. Syst. Evol. Microbiol.">
        <title>The Global Catalogue of Microorganisms (GCM) 10K type strain sequencing project: providing services to taxonomists for standard genome sequencing and annotation.</title>
        <authorList>
            <consortium name="The Broad Institute Genomics Platform"/>
            <consortium name="The Broad Institute Genome Sequencing Center for Infectious Disease"/>
            <person name="Wu L."/>
            <person name="Ma J."/>
        </authorList>
    </citation>
    <scope>NUCLEOTIDE SEQUENCE [LARGE SCALE GENOMIC DNA]</scope>
    <source>
        <strain evidence="8">JCM 16014</strain>
    </source>
</reference>
<dbReference type="Proteomes" id="UP001500751">
    <property type="component" value="Unassembled WGS sequence"/>
</dbReference>
<gene>
    <name evidence="7" type="ORF">GCM10009839_89630</name>
</gene>
<keyword evidence="3" id="KW-0347">Helicase</keyword>
<sequence length="1308" mass="140475">MGSRKTEDDRRARILEYWRAIEYFSPQKISKVDPERNVFSVHAQRPLPWEAGSELSRRPRSTLRRERETVWQHTVYAGVFELAKMRAVLEEAFRSPESEHDFDGRITGHTALLSFVVTEEGRLIRTSATLSACAWAVSRTLSPGPQATDWLEGWDEDSEELLAVLLDVGDGDAGIEFGPGGSGSGPGSGGPRLGPIAGSTARIALDAAASGVDAAAKAAGTAAGAAVGGFAAPIVGAVVSKAVSGAGDALLDAARSRIGAGKKDDGAGGGGGSADGDTGGGADSGDDEPPKVGTKVLTVDDLSAITRWVAERLGVGEELEPTAIRVHSYRVSVKNAEESAGEGLMNSFYADDLDRAAKSVASGAAGPLLTGYLCAEESVDSRRRVDLRRSPQTQLKQVQPSAMPLGRWPSPVGEPLALSQQFAVNRLMAQLGAPDARGSYAVNGPPGTGKTTMLRDVIAAVVVQRAERLADLKRPEDAFGKTALYWQTADAAGKNHRMNVRPLIAELTGFEMVVASANNGAVANVTMEIPALKAVESWETEASYLAGPAGNLCEEPVWGAVAARLGRRSYRQEFVEDFFWARDRSRQVTSPGLHDLLRQQEEARSAPSAGAAEPPLGTQTWDEAKERFETARKQVAELAAARQRIADVMANLAGPDSILLRLAASAGDARSVLAAQQASLATARAAYEVGEARRRAADDVLAEAARSYSAAEDEVWTAQTGVEAAEAALFAQDRRFRRPGALRRFVSRGAADQRWQEQRAHLVEACDAADAVFAQRQGFSSQAQAAVRMAQSDVSAASASVRDRARRVIALAKTVQRLAADVDTADDQYARRVKQLKAYQLAVERARKRWGSSVPGDEWQAPTGDDSNGDGAALRYESSPPWSTPSPAGSDAEDATSRRELSAPWMDEEFAAARTRLFLAALDLHRALFANAPGLVRKNLISAMAVVKGTAPPDLPEATVLAAWQMLFLVVPVVSTTFASLGRMFSGLGSEALGWLFVDEAGQAPPQQAVGALWRFQRAVVVGDPLQLEPVVTLPWTAQTRLARRFGVGEEWAPSRASVQTLADRLADCGAWLDDAGGDKTWVASPLRVHRRCDQLMFEVSNAIAYDGMMVNGVNGRPEYPFLTRSGWAHIPARPSGGKWNPAEGAYVLRIMERLAVELSQSLLKADLSSDDPPRWSDPAIRRAEVLHRMAESVFVVSPFADVASRLRELLDDWLPTDRDRGRVGTVHVTQGKEADIVILVLGSAADQPRSRAWAAQRPNLLNVAITRAKRRLIVVGDHDCWTVLPYFSELAANPLLGEVRRPGQDGD</sequence>
<feature type="region of interest" description="Disordered" evidence="5">
    <location>
        <begin position="852"/>
        <end position="900"/>
    </location>
</feature>
<evidence type="ECO:0000259" key="6">
    <source>
        <dbReference type="Pfam" id="PF13087"/>
    </source>
</evidence>
<evidence type="ECO:0000256" key="5">
    <source>
        <dbReference type="SAM" id="MobiDB-lite"/>
    </source>
</evidence>
<dbReference type="SUPFAM" id="SSF52540">
    <property type="entry name" value="P-loop containing nucleoside triphosphate hydrolases"/>
    <property type="match status" value="1"/>
</dbReference>
<evidence type="ECO:0000256" key="4">
    <source>
        <dbReference type="ARBA" id="ARBA00022840"/>
    </source>
</evidence>
<keyword evidence="1" id="KW-0547">Nucleotide-binding</keyword>
<protein>
    <submittedName>
        <fullName evidence="7">AAA domain-containing protein</fullName>
    </submittedName>
</protein>
<comment type="caution">
    <text evidence="7">The sequence shown here is derived from an EMBL/GenBank/DDBJ whole genome shotgun (WGS) entry which is preliminary data.</text>
</comment>
<feature type="region of interest" description="Disordered" evidence="5">
    <location>
        <begin position="261"/>
        <end position="293"/>
    </location>
</feature>
<evidence type="ECO:0000256" key="3">
    <source>
        <dbReference type="ARBA" id="ARBA00022806"/>
    </source>
</evidence>
<name>A0ABP5H6I4_9ACTN</name>
<feature type="compositionally biased region" description="Gly residues" evidence="5">
    <location>
        <begin position="177"/>
        <end position="192"/>
    </location>
</feature>
<dbReference type="InterPro" id="IPR041679">
    <property type="entry name" value="DNA2/NAM7-like_C"/>
</dbReference>
<keyword evidence="4" id="KW-0067">ATP-binding</keyword>
<accession>A0ABP5H6I4</accession>
<evidence type="ECO:0000313" key="7">
    <source>
        <dbReference type="EMBL" id="GAA2064252.1"/>
    </source>
</evidence>
<keyword evidence="2" id="KW-0378">Hydrolase</keyword>
<dbReference type="PANTHER" id="PTHR43788">
    <property type="entry name" value="DNA2/NAM7 HELICASE FAMILY MEMBER"/>
    <property type="match status" value="1"/>
</dbReference>
<dbReference type="PANTHER" id="PTHR43788:SF8">
    <property type="entry name" value="DNA-BINDING PROTEIN SMUBP-2"/>
    <property type="match status" value="1"/>
</dbReference>
<feature type="domain" description="DNA2/NAM7 helicase-like C-terminal" evidence="6">
    <location>
        <begin position="1182"/>
        <end position="1279"/>
    </location>
</feature>
<dbReference type="RefSeq" id="WP_344671872.1">
    <property type="nucleotide sequence ID" value="NZ_BAAAQN010000095.1"/>
</dbReference>
<feature type="region of interest" description="Disordered" evidence="5">
    <location>
        <begin position="175"/>
        <end position="195"/>
    </location>
</feature>
<keyword evidence="8" id="KW-1185">Reference proteome</keyword>